<evidence type="ECO:0000313" key="6">
    <source>
        <dbReference type="Proteomes" id="UP001322138"/>
    </source>
</evidence>
<gene>
    <name evidence="5" type="ORF">QC761_708210</name>
</gene>
<evidence type="ECO:0000259" key="4">
    <source>
        <dbReference type="Pfam" id="PF10374"/>
    </source>
</evidence>
<feature type="region of interest" description="Disordered" evidence="2">
    <location>
        <begin position="633"/>
        <end position="662"/>
    </location>
</feature>
<comment type="caution">
    <text evidence="5">The sequence shown here is derived from an EMBL/GenBank/DDBJ whole genome shotgun (WGS) entry which is preliminary data.</text>
</comment>
<organism evidence="5 6">
    <name type="scientific">Podospora bellae-mahoneyi</name>
    <dbReference type="NCBI Taxonomy" id="2093777"/>
    <lineage>
        <taxon>Eukaryota</taxon>
        <taxon>Fungi</taxon>
        <taxon>Dikarya</taxon>
        <taxon>Ascomycota</taxon>
        <taxon>Pezizomycotina</taxon>
        <taxon>Sordariomycetes</taxon>
        <taxon>Sordariomycetidae</taxon>
        <taxon>Sordariales</taxon>
        <taxon>Podosporaceae</taxon>
        <taxon>Podospora</taxon>
    </lineage>
</organism>
<feature type="domain" description="Telomerase activating protein Est1-like N-terminal" evidence="4">
    <location>
        <begin position="83"/>
        <end position="199"/>
    </location>
</feature>
<feature type="compositionally biased region" description="Polar residues" evidence="2">
    <location>
        <begin position="982"/>
        <end position="996"/>
    </location>
</feature>
<dbReference type="InterPro" id="IPR018834">
    <property type="entry name" value="DNA/RNA-bd_Est1-type"/>
</dbReference>
<feature type="domain" description="DNA/RNA-binding" evidence="3">
    <location>
        <begin position="209"/>
        <end position="484"/>
    </location>
</feature>
<feature type="region of interest" description="Disordered" evidence="2">
    <location>
        <begin position="562"/>
        <end position="594"/>
    </location>
</feature>
<reference evidence="5 6" key="1">
    <citation type="journal article" date="2023" name="bioRxiv">
        <title>High-quality genome assemblies of four members of thePodospora anserinaspecies complex.</title>
        <authorList>
            <person name="Ament-Velasquez S.L."/>
            <person name="Vogan A.A."/>
            <person name="Wallerman O."/>
            <person name="Hartmann F."/>
            <person name="Gautier V."/>
            <person name="Silar P."/>
            <person name="Giraud T."/>
            <person name="Johannesson H."/>
        </authorList>
    </citation>
    <scope>NUCLEOTIDE SEQUENCE [LARGE SCALE GENOMIC DNA]</scope>
    <source>
        <strain evidence="5 6">CBS 112042</strain>
    </source>
</reference>
<dbReference type="InterPro" id="IPR045153">
    <property type="entry name" value="Est1/Ebs1-like"/>
</dbReference>
<evidence type="ECO:0000256" key="2">
    <source>
        <dbReference type="SAM" id="MobiDB-lite"/>
    </source>
</evidence>
<sequence length="1027" mass="113399">MATPAAATTVGTTTAKIPEIDEVWKAAQKLRGTIVKELEQVQGREAANEVARFEKVEKLMEHYRLACVEVIWPDFRVTKEKHVEDTLWQVHTLITKAYRKVLGRLNGNDNAVLRRRVERLYAAYLKTAQYFYKGWLQRVCARYNIKDLQRIARVIGIEMSVPKAHTVDAAAHRLDEIVRDSCHKTLIYLGDLARYRTLLRNKDRNWDNALSYYFLANDLAPESGYGHHQCGVIYAEVDDHLHIVYHMYRAMVCDKPHPNAAPNLEREFRDIQKKRGGDARQVFITWFLKLQAFYYQGKEFSERKELENEVDHRLAVAMKSGTLFKSDQDLLKIILINITSYAACAQKVQDKWTEEGSRSCQYLLLLNIRTIHIISKLLRDELNELVKRQPVETTLAQEQSKFTPVFARVLPFLRVYMAWLCFYSTELKQYQEHLEPQFGDMCKMLSMALGLLLEFVANAQEPGKIVPWRFAEDELTLGVNCLNGPELKGCQLYCDPFSKQPKPRRDESPEDEYSNDDITWSRMLHIALCAFELATPGSPFPLVTATASSKDAEGYATVVYHEGPKHLPPSVQSPQPASSASTTTAAPAPPAAVATPAHVPAEVVAVPSPSDSVELSEDQEFYGERLRRASVIAKHSTSKKNAQPAAQSESISHSAEAIRASQPAQNSDFLPIENQIFNILNDFLSPPETRSAQKPETPTRLVPEDSTSYGMGSSTANEVFGAASSSPGPNPGSATGKTFPTLPWSYFLDSGAGGPAQKNGGRSAGSNGWDTAMSSRPASQGSPAHLAGSHGFNNPLAHHQHRSSASGSFSRDRVNQLQGYSRDPWQQTGKSMASQGRTASNPLSQQNIWGPSSSPFSGSHNFSANPSSLPSVNSPMGLPMRTSGLGYQQSNTAARSPLSGNPLRAYPNGADGGHINPPPGFGGNAAAALADSVYTTSPGAHGHSHQTYGYQDAITAQQQQMLAMMRGNVNAENNWNGFNTASKPSQTLPPGLQNQMYGGAFASQLGNQQQQQQQQQAIRKAENLPKR</sequence>
<dbReference type="Gene3D" id="1.25.40.10">
    <property type="entry name" value="Tetratricopeptide repeat domain"/>
    <property type="match status" value="1"/>
</dbReference>
<feature type="compositionally biased region" description="Low complexity" evidence="2">
    <location>
        <begin position="721"/>
        <end position="734"/>
    </location>
</feature>
<dbReference type="PANTHER" id="PTHR15696">
    <property type="entry name" value="SMG-7 SUPPRESSOR WITH MORPHOLOGICAL EFFECT ON GENITALIA PROTEIN 7"/>
    <property type="match status" value="1"/>
</dbReference>
<dbReference type="GeneID" id="87901851"/>
<dbReference type="InterPro" id="IPR011990">
    <property type="entry name" value="TPR-like_helical_dom_sf"/>
</dbReference>
<evidence type="ECO:0000256" key="1">
    <source>
        <dbReference type="RuleBase" id="RU369098"/>
    </source>
</evidence>
<feature type="compositionally biased region" description="Polar residues" evidence="2">
    <location>
        <begin position="864"/>
        <end position="874"/>
    </location>
</feature>
<dbReference type="Pfam" id="PF10374">
    <property type="entry name" value="EST1"/>
    <property type="match status" value="1"/>
</dbReference>
<feature type="compositionally biased region" description="Polar residues" evidence="2">
    <location>
        <begin position="639"/>
        <end position="653"/>
    </location>
</feature>
<evidence type="ECO:0000259" key="3">
    <source>
        <dbReference type="Pfam" id="PF10373"/>
    </source>
</evidence>
<dbReference type="PANTHER" id="PTHR15696:SF36">
    <property type="entry name" value="NONSENSE-MEDIATED MRNA DECAY FACTOR"/>
    <property type="match status" value="1"/>
</dbReference>
<comment type="function">
    <text evidence="1">Plays a role in nonsense-mediated mRNA decay.</text>
</comment>
<accession>A0ABR0F612</accession>
<feature type="compositionally biased region" description="Low complexity" evidence="2">
    <location>
        <begin position="850"/>
        <end position="863"/>
    </location>
</feature>
<dbReference type="InterPro" id="IPR019458">
    <property type="entry name" value="Est1-like_N"/>
</dbReference>
<feature type="compositionally biased region" description="Polar residues" evidence="2">
    <location>
        <begin position="705"/>
        <end position="717"/>
    </location>
</feature>
<dbReference type="Pfam" id="PF10373">
    <property type="entry name" value="EST1_DNA_bind"/>
    <property type="match status" value="1"/>
</dbReference>
<feature type="region of interest" description="Disordered" evidence="2">
    <location>
        <begin position="982"/>
        <end position="1027"/>
    </location>
</feature>
<name>A0ABR0F612_9PEZI</name>
<feature type="compositionally biased region" description="Low complexity" evidence="2">
    <location>
        <begin position="568"/>
        <end position="594"/>
    </location>
</feature>
<dbReference type="EMBL" id="JAFFGZ010000009">
    <property type="protein sequence ID" value="KAK4639421.1"/>
    <property type="molecule type" value="Genomic_DNA"/>
</dbReference>
<dbReference type="RefSeq" id="XP_062728397.1">
    <property type="nucleotide sequence ID" value="XM_062882369.1"/>
</dbReference>
<keyword evidence="6" id="KW-1185">Reference proteome</keyword>
<keyword evidence="1" id="KW-0539">Nucleus</keyword>
<feature type="compositionally biased region" description="Polar residues" evidence="2">
    <location>
        <begin position="764"/>
        <end position="782"/>
    </location>
</feature>
<comment type="subcellular location">
    <subcellularLocation>
        <location evidence="1">Nucleus</location>
    </subcellularLocation>
</comment>
<dbReference type="Proteomes" id="UP001322138">
    <property type="component" value="Unassembled WGS sequence"/>
</dbReference>
<evidence type="ECO:0000313" key="5">
    <source>
        <dbReference type="EMBL" id="KAK4639421.1"/>
    </source>
</evidence>
<feature type="region of interest" description="Disordered" evidence="2">
    <location>
        <begin position="750"/>
        <end position="881"/>
    </location>
</feature>
<feature type="compositionally biased region" description="Polar residues" evidence="2">
    <location>
        <begin position="803"/>
        <end position="849"/>
    </location>
</feature>
<dbReference type="SUPFAM" id="SSF48452">
    <property type="entry name" value="TPR-like"/>
    <property type="match status" value="1"/>
</dbReference>
<keyword evidence="1" id="KW-0866">Nonsense-mediated mRNA decay</keyword>
<protein>
    <recommendedName>
        <fullName evidence="1">Nonsense-mediated mRNA decay factor</fullName>
    </recommendedName>
</protein>
<proteinExistence type="predicted"/>
<feature type="region of interest" description="Disordered" evidence="2">
    <location>
        <begin position="686"/>
        <end position="737"/>
    </location>
</feature>